<sequence>MFSLHQVRGPSAAPRAHESIFKPREPHFMLEILGYAVTPEKHTESEAWAERLSAELEKAASSSGALLPTAFVSIYSSARSKSTDDWVKKVYGDSAGELRNLKASFDPENLFKLTVPSLQ</sequence>
<evidence type="ECO:0000313" key="2">
    <source>
        <dbReference type="EMBL" id="KAJ5712234.1"/>
    </source>
</evidence>
<dbReference type="GO" id="GO:0016491">
    <property type="term" value="F:oxidoreductase activity"/>
    <property type="evidence" value="ECO:0007669"/>
    <property type="project" value="InterPro"/>
</dbReference>
<dbReference type="Proteomes" id="UP001215712">
    <property type="component" value="Unassembled WGS sequence"/>
</dbReference>
<accession>A0AAD6MSW0</accession>
<dbReference type="EMBL" id="JAQJAN010000013">
    <property type="protein sequence ID" value="KAJ5712234.1"/>
    <property type="molecule type" value="Genomic_DNA"/>
</dbReference>
<dbReference type="Pfam" id="PF08031">
    <property type="entry name" value="BBE"/>
    <property type="match status" value="1"/>
</dbReference>
<dbReference type="Gene3D" id="3.30.465.10">
    <property type="match status" value="1"/>
</dbReference>
<dbReference type="AlphaFoldDB" id="A0AAD6MSW0"/>
<dbReference type="InterPro" id="IPR012951">
    <property type="entry name" value="BBE"/>
</dbReference>
<gene>
    <name evidence="2" type="ORF">N7493_008702</name>
</gene>
<keyword evidence="3" id="KW-1185">Reference proteome</keyword>
<evidence type="ECO:0000313" key="3">
    <source>
        <dbReference type="Proteomes" id="UP001215712"/>
    </source>
</evidence>
<evidence type="ECO:0000259" key="1">
    <source>
        <dbReference type="Pfam" id="PF08031"/>
    </source>
</evidence>
<reference evidence="2" key="2">
    <citation type="submission" date="2023-01" db="EMBL/GenBank/DDBJ databases">
        <authorList>
            <person name="Petersen C."/>
        </authorList>
    </citation>
    <scope>NUCLEOTIDE SEQUENCE</scope>
    <source>
        <strain evidence="2">IBT 17514</strain>
    </source>
</reference>
<dbReference type="GO" id="GO:0050660">
    <property type="term" value="F:flavin adenine dinucleotide binding"/>
    <property type="evidence" value="ECO:0007669"/>
    <property type="project" value="InterPro"/>
</dbReference>
<proteinExistence type="predicted"/>
<dbReference type="Gene3D" id="3.40.462.20">
    <property type="match status" value="1"/>
</dbReference>
<protein>
    <recommendedName>
        <fullName evidence="1">Berberine/berberine-like domain-containing protein</fullName>
    </recommendedName>
</protein>
<comment type="caution">
    <text evidence="2">The sequence shown here is derived from an EMBL/GenBank/DDBJ whole genome shotgun (WGS) entry which is preliminary data.</text>
</comment>
<dbReference type="InterPro" id="IPR016169">
    <property type="entry name" value="FAD-bd_PCMH_sub2"/>
</dbReference>
<name>A0AAD6MSW0_9EURO</name>
<organism evidence="2 3">
    <name type="scientific">Penicillium malachiteum</name>
    <dbReference type="NCBI Taxonomy" id="1324776"/>
    <lineage>
        <taxon>Eukaryota</taxon>
        <taxon>Fungi</taxon>
        <taxon>Dikarya</taxon>
        <taxon>Ascomycota</taxon>
        <taxon>Pezizomycotina</taxon>
        <taxon>Eurotiomycetes</taxon>
        <taxon>Eurotiomycetidae</taxon>
        <taxon>Eurotiales</taxon>
        <taxon>Aspergillaceae</taxon>
        <taxon>Penicillium</taxon>
    </lineage>
</organism>
<reference evidence="2" key="1">
    <citation type="journal article" date="2023" name="IMA Fungus">
        <title>Comparative genomic study of the Penicillium genus elucidates a diverse pangenome and 15 lateral gene transfer events.</title>
        <authorList>
            <person name="Petersen C."/>
            <person name="Sorensen T."/>
            <person name="Nielsen M.R."/>
            <person name="Sondergaard T.E."/>
            <person name="Sorensen J.L."/>
            <person name="Fitzpatrick D.A."/>
            <person name="Frisvad J.C."/>
            <person name="Nielsen K.L."/>
        </authorList>
    </citation>
    <scope>NUCLEOTIDE SEQUENCE</scope>
    <source>
        <strain evidence="2">IBT 17514</strain>
    </source>
</reference>
<feature type="domain" description="Berberine/berberine-like" evidence="1">
    <location>
        <begin position="82"/>
        <end position="113"/>
    </location>
</feature>